<keyword evidence="5 7" id="KW-0472">Membrane</keyword>
<feature type="domain" description="Secretin/TonB short N-terminal" evidence="8">
    <location>
        <begin position="68"/>
        <end position="119"/>
    </location>
</feature>
<accession>A0A495J0C3</accession>
<evidence type="ECO:0000256" key="2">
    <source>
        <dbReference type="ARBA" id="ARBA00022448"/>
    </source>
</evidence>
<dbReference type="InterPro" id="IPR023996">
    <property type="entry name" value="TonB-dep_OMP_SusC/RagA"/>
</dbReference>
<keyword evidence="4 7" id="KW-0812">Transmembrane</keyword>
<name>A0A495J0C3_9SPHI</name>
<evidence type="ECO:0000256" key="4">
    <source>
        <dbReference type="ARBA" id="ARBA00022692"/>
    </source>
</evidence>
<dbReference type="InterPro" id="IPR023997">
    <property type="entry name" value="TonB-dep_OMP_SusC/RagA_CS"/>
</dbReference>
<dbReference type="Proteomes" id="UP000268007">
    <property type="component" value="Unassembled WGS sequence"/>
</dbReference>
<dbReference type="SMART" id="SM00965">
    <property type="entry name" value="STN"/>
    <property type="match status" value="1"/>
</dbReference>
<dbReference type="SUPFAM" id="SSF56935">
    <property type="entry name" value="Porins"/>
    <property type="match status" value="1"/>
</dbReference>
<dbReference type="InterPro" id="IPR011662">
    <property type="entry name" value="Secretin/TonB_short_N"/>
</dbReference>
<reference evidence="9 10" key="1">
    <citation type="submission" date="2018-10" db="EMBL/GenBank/DDBJ databases">
        <title>Genomic Encyclopedia of Archaeal and Bacterial Type Strains, Phase II (KMG-II): from individual species to whole genera.</title>
        <authorList>
            <person name="Goeker M."/>
        </authorList>
    </citation>
    <scope>NUCLEOTIDE SEQUENCE [LARGE SCALE GENOMIC DNA]</scope>
    <source>
        <strain evidence="9 10">DSM 18602</strain>
    </source>
</reference>
<evidence type="ECO:0000256" key="1">
    <source>
        <dbReference type="ARBA" id="ARBA00004571"/>
    </source>
</evidence>
<gene>
    <name evidence="9" type="ORF">BDD43_2554</name>
</gene>
<sequence>MYRIYTINYGMPQRYIRKLLLIMRLTTIILIATFMQVSAATFAQRITLNQHKAPIESVLKEIRHQSGFDFYYDGDVIPKDQKIDVAVTNVTVEEALTVAFKGLLLNYKIDGKTVVITKKTPSFLDKMVNAFATIDVHGRVVDEKGQPLQGVTIKLKEGSQVTTTDKEGNFTLQKVDEKSVIVISFIGYLTKEMNVSSDLGIIALEISNSKLDEVRIQAYTTTTRRFSTSNSAGITKEQIEMQPINNPILALQARIPGILITQESGNAGSGVDVLIQGKNSLRSGLNPFYVIDGVPFPSSTLSSFIAGSIIPNSSPLSYINPSDIESIEVLKDADATAIYGSRAANGAILITTKKGKAGETKTDVNLQSGWSRVPKELKLLNTQDYLAIRKEAFKNDNIDLTAPPYNLDLFKKLLYPDLAYWDQNKNTDWQKELIGGTAHFTNLQANISGGSQNTQFLIGGGYTNQTTVYNGDFADKKASFRYTLNHTSSNKRFRINLSGTYLQDDNILAISDLTRTAMTLAPNAPDLYLSDGTLNWEPVPNSPGNYSFRNPLFALENKYSSKTSNLLSNMQLGYELIKHLTFQSNLGFNKIDGTEYTYTPMTAFNPGETYNYRSAKSGSLTTKSWIIEPQFHYQNKIFDNDLDVLIGSTFQQTDNNLFSIEGSGFNSDSQLENIQAAPTIVVRNNIISKYHYNALFSRLNYAVQNKYIMTLAARRDGSSRFGEENIFANFYSAAGAWLFSEENFVKSHIPVLSFGKMRLSYGTTGNDQIGDYSFSSVYDNNIVDVPYQGSTTITPRGHSNPYLQWEVTKKLNFGLDLGFLNNKILINANYYVNRSSNQLIGYPLTSVTGFGDVLLNIPATIKNSGLEVQLDLQPLNKGDFKWNANFNLTIPRNKLVAYKDLDQSTNAEIYVIGQSIDIQRAYAYRGVNPETGLYQYLDKNGKITSEALSNADQTVLINTDPKFYGGLTNSIRFKHLQLDFTFQYVKRMGRSDDISGFPPLGAFSNNLVSALNRWTKPGDNALIQKSSTNSNPSNDNFGFSEATYSDASFIRIKNASLSYEINPQWTKSVGFSSCRIYLHGQNLLTWTKYKGLDPETLSSFSLPPLRTFTLGIQFTL</sequence>
<comment type="subcellular location">
    <subcellularLocation>
        <location evidence="1 7">Cell outer membrane</location>
        <topology evidence="1 7">Multi-pass membrane protein</topology>
    </subcellularLocation>
</comment>
<keyword evidence="3 7" id="KW-1134">Transmembrane beta strand</keyword>
<evidence type="ECO:0000256" key="7">
    <source>
        <dbReference type="PROSITE-ProRule" id="PRU01360"/>
    </source>
</evidence>
<comment type="caution">
    <text evidence="9">The sequence shown here is derived from an EMBL/GenBank/DDBJ whole genome shotgun (WGS) entry which is preliminary data.</text>
</comment>
<dbReference type="SUPFAM" id="SSF49464">
    <property type="entry name" value="Carboxypeptidase regulatory domain-like"/>
    <property type="match status" value="1"/>
</dbReference>
<evidence type="ECO:0000313" key="10">
    <source>
        <dbReference type="Proteomes" id="UP000268007"/>
    </source>
</evidence>
<dbReference type="OrthoDB" id="9768177at2"/>
<dbReference type="InterPro" id="IPR008969">
    <property type="entry name" value="CarboxyPept-like_regulatory"/>
</dbReference>
<keyword evidence="2 7" id="KW-0813">Transport</keyword>
<dbReference type="Gene3D" id="2.170.130.10">
    <property type="entry name" value="TonB-dependent receptor, plug domain"/>
    <property type="match status" value="1"/>
</dbReference>
<dbReference type="Gene3D" id="2.60.40.1120">
    <property type="entry name" value="Carboxypeptidase-like, regulatory domain"/>
    <property type="match status" value="1"/>
</dbReference>
<keyword evidence="6 7" id="KW-0998">Cell outer membrane</keyword>
<dbReference type="EMBL" id="RBKU01000001">
    <property type="protein sequence ID" value="RKR82377.1"/>
    <property type="molecule type" value="Genomic_DNA"/>
</dbReference>
<dbReference type="PROSITE" id="PS52016">
    <property type="entry name" value="TONB_DEPENDENT_REC_3"/>
    <property type="match status" value="1"/>
</dbReference>
<dbReference type="AlphaFoldDB" id="A0A495J0C3"/>
<evidence type="ECO:0000256" key="6">
    <source>
        <dbReference type="ARBA" id="ARBA00023237"/>
    </source>
</evidence>
<dbReference type="InterPro" id="IPR037066">
    <property type="entry name" value="Plug_dom_sf"/>
</dbReference>
<dbReference type="Pfam" id="PF07660">
    <property type="entry name" value="STN"/>
    <property type="match status" value="1"/>
</dbReference>
<evidence type="ECO:0000256" key="3">
    <source>
        <dbReference type="ARBA" id="ARBA00022452"/>
    </source>
</evidence>
<evidence type="ECO:0000256" key="5">
    <source>
        <dbReference type="ARBA" id="ARBA00023136"/>
    </source>
</evidence>
<comment type="similarity">
    <text evidence="7">Belongs to the TonB-dependent receptor family.</text>
</comment>
<dbReference type="InterPro" id="IPR039426">
    <property type="entry name" value="TonB-dep_rcpt-like"/>
</dbReference>
<keyword evidence="10" id="KW-1185">Reference proteome</keyword>
<dbReference type="InterPro" id="IPR036942">
    <property type="entry name" value="Beta-barrel_TonB_sf"/>
</dbReference>
<dbReference type="NCBIfam" id="TIGR04056">
    <property type="entry name" value="OMP_RagA_SusC"/>
    <property type="match status" value="1"/>
</dbReference>
<organism evidence="9 10">
    <name type="scientific">Mucilaginibacter gracilis</name>
    <dbReference type="NCBI Taxonomy" id="423350"/>
    <lineage>
        <taxon>Bacteria</taxon>
        <taxon>Pseudomonadati</taxon>
        <taxon>Bacteroidota</taxon>
        <taxon>Sphingobacteriia</taxon>
        <taxon>Sphingobacteriales</taxon>
        <taxon>Sphingobacteriaceae</taxon>
        <taxon>Mucilaginibacter</taxon>
    </lineage>
</organism>
<evidence type="ECO:0000313" key="9">
    <source>
        <dbReference type="EMBL" id="RKR82377.1"/>
    </source>
</evidence>
<dbReference type="InterPro" id="IPR012910">
    <property type="entry name" value="Plug_dom"/>
</dbReference>
<evidence type="ECO:0000259" key="8">
    <source>
        <dbReference type="SMART" id="SM00965"/>
    </source>
</evidence>
<protein>
    <submittedName>
        <fullName evidence="9">TonB-linked SusC/RagA family outer membrane protein</fullName>
    </submittedName>
</protein>
<dbReference type="Pfam" id="PF07715">
    <property type="entry name" value="Plug"/>
    <property type="match status" value="1"/>
</dbReference>
<dbReference type="Pfam" id="PF13715">
    <property type="entry name" value="CarbopepD_reg_2"/>
    <property type="match status" value="1"/>
</dbReference>
<dbReference type="GO" id="GO:0009279">
    <property type="term" value="C:cell outer membrane"/>
    <property type="evidence" value="ECO:0007669"/>
    <property type="project" value="UniProtKB-SubCell"/>
</dbReference>
<dbReference type="NCBIfam" id="TIGR04057">
    <property type="entry name" value="SusC_RagA_signa"/>
    <property type="match status" value="1"/>
</dbReference>
<dbReference type="Gene3D" id="2.40.170.20">
    <property type="entry name" value="TonB-dependent receptor, beta-barrel domain"/>
    <property type="match status" value="1"/>
</dbReference>
<proteinExistence type="inferred from homology"/>